<evidence type="ECO:0000313" key="7">
    <source>
        <dbReference type="EMBL" id="ACI65932.1"/>
    </source>
</evidence>
<dbReference type="InterPro" id="IPR027443">
    <property type="entry name" value="IPNS-like_sf"/>
</dbReference>
<evidence type="ECO:0000256" key="2">
    <source>
        <dbReference type="ARBA" id="ARBA00022964"/>
    </source>
</evidence>
<dbReference type="HOGENOM" id="CLU_716611_0_0_1"/>
<dbReference type="OMA" id="FYNGHRI"/>
<feature type="compositionally biased region" description="Basic and acidic residues" evidence="4">
    <location>
        <begin position="42"/>
        <end position="78"/>
    </location>
</feature>
<sequence length="386" mass="43857">MAVPLIVLVLLYQESAAFHPIQPRIAVDHMVLSAAKGFGGKDSSKAKKVDKREKKSMRLIDSLQDKDPNRERSKNKPYVKREHDDLIVSLASVAANTAIGRVVAESAATGTVDADPFWELMPSLISSRFPIISDENLERVAGFVRHTLNKNLPLEDEIIQNEWRPEDEIHAYMPGLGATKPFHDPNSLELCRLMSENYETIRNEYDALVLDIENGGKDRFQSVTSMNYDSGWKTLVLFYNGHRIPNFPYHLCPTTTRILETVPLAGRIAGFNRQQPRSGIPKHTDGNNMWLTCQMGVHVPEDQAAYIRVGPETRRWQAGECLLYDTTYEHETMNEHASQERVVLHVDFFNTLSMTPNEIEVMRYIYSLREEFMRAEGVAKVGAQIL</sequence>
<comment type="similarity">
    <text evidence="1">Belongs to the aspartyl/asparaginyl beta-hydroxylase family.</text>
</comment>
<dbReference type="GO" id="GO:0016020">
    <property type="term" value="C:membrane"/>
    <property type="evidence" value="ECO:0007669"/>
    <property type="project" value="TreeGrafter"/>
</dbReference>
<evidence type="ECO:0000313" key="8">
    <source>
        <dbReference type="Proteomes" id="UP000000759"/>
    </source>
</evidence>
<dbReference type="EMBL" id="CP001142">
    <property type="protein sequence ID" value="ACI65932.1"/>
    <property type="molecule type" value="Genomic_DNA"/>
</dbReference>
<evidence type="ECO:0000259" key="6">
    <source>
        <dbReference type="Pfam" id="PF05118"/>
    </source>
</evidence>
<dbReference type="InterPro" id="IPR007803">
    <property type="entry name" value="Asp/Arg/Pro-Hydrxlase"/>
</dbReference>
<reference evidence="7 8" key="1">
    <citation type="journal article" date="2008" name="Nature">
        <title>The Phaeodactylum genome reveals the evolutionary history of diatom genomes.</title>
        <authorList>
            <person name="Bowler C."/>
            <person name="Allen A.E."/>
            <person name="Badger J.H."/>
            <person name="Grimwood J."/>
            <person name="Jabbari K."/>
            <person name="Kuo A."/>
            <person name="Maheswari U."/>
            <person name="Martens C."/>
            <person name="Maumus F."/>
            <person name="Otillar R.P."/>
            <person name="Rayko E."/>
            <person name="Salamov A."/>
            <person name="Vandepoele K."/>
            <person name="Beszteri B."/>
            <person name="Gruber A."/>
            <person name="Heijde M."/>
            <person name="Katinka M."/>
            <person name="Mock T."/>
            <person name="Valentin K."/>
            <person name="Verret F."/>
            <person name="Berges J.A."/>
            <person name="Brownlee C."/>
            <person name="Cadoret J.P."/>
            <person name="Chiovitti A."/>
            <person name="Choi C.J."/>
            <person name="Coesel S."/>
            <person name="De Martino A."/>
            <person name="Detter J.C."/>
            <person name="Durkin C."/>
            <person name="Falciatore A."/>
            <person name="Fournet J."/>
            <person name="Haruta M."/>
            <person name="Huysman M.J."/>
            <person name="Jenkins B.D."/>
            <person name="Jiroutova K."/>
            <person name="Jorgensen R.E."/>
            <person name="Joubert Y."/>
            <person name="Kaplan A."/>
            <person name="Kroger N."/>
            <person name="Kroth P.G."/>
            <person name="La Roche J."/>
            <person name="Lindquist E."/>
            <person name="Lommer M."/>
            <person name="Martin-Jezequel V."/>
            <person name="Lopez P.J."/>
            <person name="Lucas S."/>
            <person name="Mangogna M."/>
            <person name="McGinnis K."/>
            <person name="Medlin L.K."/>
            <person name="Montsant A."/>
            <person name="Oudot-Le Secq M.P."/>
            <person name="Napoli C."/>
            <person name="Obornik M."/>
            <person name="Parker M.S."/>
            <person name="Petit J.L."/>
            <person name="Porcel B.M."/>
            <person name="Poulsen N."/>
            <person name="Robison M."/>
            <person name="Rychlewski L."/>
            <person name="Rynearson T.A."/>
            <person name="Schmutz J."/>
            <person name="Shapiro H."/>
            <person name="Siaut M."/>
            <person name="Stanley M."/>
            <person name="Sussman M.R."/>
            <person name="Taylor A.R."/>
            <person name="Vardi A."/>
            <person name="von Dassow P."/>
            <person name="Vyverman W."/>
            <person name="Willis A."/>
            <person name="Wyrwicz L.S."/>
            <person name="Rokhsar D.S."/>
            <person name="Weissenbach J."/>
            <person name="Armbrust E.V."/>
            <person name="Green B.R."/>
            <person name="Van de Peer Y."/>
            <person name="Grigoriev I.V."/>
        </authorList>
    </citation>
    <scope>NUCLEOTIDE SEQUENCE [LARGE SCALE GENOMIC DNA]</scope>
    <source>
        <strain evidence="7 8">CCAP 1055/1</strain>
    </source>
</reference>
<dbReference type="SUPFAM" id="SSF51197">
    <property type="entry name" value="Clavaminate synthase-like"/>
    <property type="match status" value="1"/>
</dbReference>
<dbReference type="PANTHER" id="PTHR46332:SF5">
    <property type="entry name" value="ASPARTATE BETA-HYDROXYLASE DOMAIN CONTAINING 2"/>
    <property type="match status" value="1"/>
</dbReference>
<gene>
    <name evidence="7" type="ORF">PHATR_44132</name>
</gene>
<evidence type="ECO:0000256" key="1">
    <source>
        <dbReference type="ARBA" id="ARBA00007730"/>
    </source>
</evidence>
<name>B5Y5G0_PHATC</name>
<dbReference type="AlphaFoldDB" id="B5Y5G0"/>
<proteinExistence type="inferred from homology"/>
<feature type="signal peptide" evidence="5">
    <location>
        <begin position="1"/>
        <end position="17"/>
    </location>
</feature>
<feature type="chain" id="PRO_5002838403" description="Aspartyl/asparaginy/proline hydroxylase domain-containing protein" evidence="5">
    <location>
        <begin position="18"/>
        <end position="386"/>
    </location>
</feature>
<feature type="region of interest" description="Disordered" evidence="4">
    <location>
        <begin position="39"/>
        <end position="78"/>
    </location>
</feature>
<dbReference type="RefSeq" id="XP_002186462.1">
    <property type="nucleotide sequence ID" value="XM_002186426.1"/>
</dbReference>
<dbReference type="GO" id="GO:0051213">
    <property type="term" value="F:dioxygenase activity"/>
    <property type="evidence" value="ECO:0007669"/>
    <property type="project" value="UniProtKB-KW"/>
</dbReference>
<dbReference type="Gene3D" id="2.60.120.330">
    <property type="entry name" value="B-lactam Antibiotic, Isopenicillin N Synthase, Chain"/>
    <property type="match status" value="1"/>
</dbReference>
<accession>B5Y5G0</accession>
<dbReference type="Pfam" id="PF05118">
    <property type="entry name" value="Asp_Arg_Hydrox"/>
    <property type="match status" value="1"/>
</dbReference>
<dbReference type="Proteomes" id="UP000000759">
    <property type="component" value="Chromosome 3"/>
</dbReference>
<organism evidence="7 8">
    <name type="scientific">Phaeodactylum tricornutum (strain CCAP 1055/1)</name>
    <dbReference type="NCBI Taxonomy" id="556484"/>
    <lineage>
        <taxon>Eukaryota</taxon>
        <taxon>Sar</taxon>
        <taxon>Stramenopiles</taxon>
        <taxon>Ochrophyta</taxon>
        <taxon>Bacillariophyta</taxon>
        <taxon>Bacillariophyceae</taxon>
        <taxon>Bacillariophycidae</taxon>
        <taxon>Naviculales</taxon>
        <taxon>Phaeodactylaceae</taxon>
        <taxon>Phaeodactylum</taxon>
    </lineage>
</organism>
<dbReference type="OrthoDB" id="438431at2759"/>
<dbReference type="KEGG" id="pti:PHATR_44132"/>
<keyword evidence="3" id="KW-0560">Oxidoreductase</keyword>
<dbReference type="InterPro" id="IPR051821">
    <property type="entry name" value="Asp/Asn_beta-hydroxylase"/>
</dbReference>
<reference evidence="8" key="2">
    <citation type="submission" date="2008-08" db="EMBL/GenBank/DDBJ databases">
        <authorList>
            <consortium name="Diatom Consortium"/>
            <person name="Grigoriev I."/>
            <person name="Grimwood J."/>
            <person name="Kuo A."/>
            <person name="Otillar R.P."/>
            <person name="Salamov A."/>
            <person name="Detter J.C."/>
            <person name="Lindquist E."/>
            <person name="Shapiro H."/>
            <person name="Lucas S."/>
            <person name="Glavina del Rio T."/>
            <person name="Pitluck S."/>
            <person name="Rokhsar D."/>
            <person name="Bowler C."/>
        </authorList>
    </citation>
    <scope>GENOME REANNOTATION</scope>
    <source>
        <strain evidence="8">CCAP 1055/1</strain>
    </source>
</reference>
<evidence type="ECO:0000256" key="4">
    <source>
        <dbReference type="SAM" id="MobiDB-lite"/>
    </source>
</evidence>
<dbReference type="InParanoid" id="B5Y5G0"/>
<keyword evidence="5" id="KW-0732">Signal</keyword>
<dbReference type="PANTHER" id="PTHR46332">
    <property type="entry name" value="ASPARTATE BETA-HYDROXYLASE DOMAIN-CONTAINING PROTEIN 2"/>
    <property type="match status" value="1"/>
</dbReference>
<dbReference type="GeneID" id="7203885"/>
<evidence type="ECO:0000256" key="3">
    <source>
        <dbReference type="ARBA" id="ARBA00023002"/>
    </source>
</evidence>
<feature type="domain" description="Aspartyl/asparaginy/proline hydroxylase" evidence="6">
    <location>
        <begin position="196"/>
        <end position="349"/>
    </location>
</feature>
<dbReference type="PaxDb" id="2850-Phatr44132"/>
<dbReference type="STRING" id="556484.B5Y5G0"/>
<protein>
    <recommendedName>
        <fullName evidence="6">Aspartyl/asparaginy/proline hydroxylase domain-containing protein</fullName>
    </recommendedName>
</protein>
<keyword evidence="8" id="KW-1185">Reference proteome</keyword>
<evidence type="ECO:0000256" key="5">
    <source>
        <dbReference type="SAM" id="SignalP"/>
    </source>
</evidence>
<keyword evidence="2" id="KW-0223">Dioxygenase</keyword>
<dbReference type="eggNOG" id="KOG3696">
    <property type="taxonomic scope" value="Eukaryota"/>
</dbReference>